<sequence length="507" mass="55221">MYVIQHVRTHFTLERPPDVKLSVIKDALEEHWEFFKAAEYDLLVDENEKMDEDSWDMYLAELPVHQAVTVKVTSRGRSFSQYIGRKDLRRLARDHLGVPYMDDNTGPETDEHLFPELTVEPGYRINGQTSFEELLDTLVGTLGFLADAKEEVISTEISQRELISPVLATALLLARAKGPEGQLCMRPDYHVVGKMAWGPVDYVILYRTVAVVVAEARRYSPTQAWAKAIMQISATRDSLLRRLSGVSDAKKRNHWEATELSKIPTFAVLCTATNYRLLLYRPAGYKNRQWPSLVTSKEVPVPIVPNGNREAIKPFLRLLVGKLANVLVALMHDIYDAYAANPGLTLSTLDDPVCGPHVVAAAMEAAADHIDEVADSDAECACGCPGCPGCSGALRATLVRRTHGVGIRMDERFVPIVFKLRCGELGLYNSGVDATAAESPRDTGAAEVRKGGFATFRMPVSGPSPPAATGAGASKSGGLHGDAKAGWAANGRAATDGARGLSDAGRH</sequence>
<organism evidence="2 3">
    <name type="scientific">Gonium pectorale</name>
    <name type="common">Green alga</name>
    <dbReference type="NCBI Taxonomy" id="33097"/>
    <lineage>
        <taxon>Eukaryota</taxon>
        <taxon>Viridiplantae</taxon>
        <taxon>Chlorophyta</taxon>
        <taxon>core chlorophytes</taxon>
        <taxon>Chlorophyceae</taxon>
        <taxon>CS clade</taxon>
        <taxon>Chlamydomonadales</taxon>
        <taxon>Volvocaceae</taxon>
        <taxon>Gonium</taxon>
    </lineage>
</organism>
<dbReference type="AlphaFoldDB" id="A0A150GRV0"/>
<gene>
    <name evidence="2" type="ORF">GPECTOR_9g512</name>
</gene>
<feature type="region of interest" description="Disordered" evidence="1">
    <location>
        <begin position="459"/>
        <end position="485"/>
    </location>
</feature>
<proteinExistence type="predicted"/>
<accession>A0A150GRV0</accession>
<name>A0A150GRV0_GONPE</name>
<keyword evidence="3" id="KW-1185">Reference proteome</keyword>
<dbReference type="EMBL" id="LSYV01000010">
    <property type="protein sequence ID" value="KXZ52468.1"/>
    <property type="molecule type" value="Genomic_DNA"/>
</dbReference>
<reference evidence="3" key="1">
    <citation type="journal article" date="2016" name="Nat. Commun.">
        <title>The Gonium pectorale genome demonstrates co-option of cell cycle regulation during the evolution of multicellularity.</title>
        <authorList>
            <person name="Hanschen E.R."/>
            <person name="Marriage T.N."/>
            <person name="Ferris P.J."/>
            <person name="Hamaji T."/>
            <person name="Toyoda A."/>
            <person name="Fujiyama A."/>
            <person name="Neme R."/>
            <person name="Noguchi H."/>
            <person name="Minakuchi Y."/>
            <person name="Suzuki M."/>
            <person name="Kawai-Toyooka H."/>
            <person name="Smith D.R."/>
            <person name="Sparks H."/>
            <person name="Anderson J."/>
            <person name="Bakaric R."/>
            <person name="Luria V."/>
            <person name="Karger A."/>
            <person name="Kirschner M.W."/>
            <person name="Durand P.M."/>
            <person name="Michod R.E."/>
            <person name="Nozaki H."/>
            <person name="Olson B.J."/>
        </authorList>
    </citation>
    <scope>NUCLEOTIDE SEQUENCE [LARGE SCALE GENOMIC DNA]</scope>
    <source>
        <strain evidence="3">NIES-2863</strain>
    </source>
</reference>
<protein>
    <submittedName>
        <fullName evidence="2">Uncharacterized protein</fullName>
    </submittedName>
</protein>
<evidence type="ECO:0000313" key="3">
    <source>
        <dbReference type="Proteomes" id="UP000075714"/>
    </source>
</evidence>
<comment type="caution">
    <text evidence="2">The sequence shown here is derived from an EMBL/GenBank/DDBJ whole genome shotgun (WGS) entry which is preliminary data.</text>
</comment>
<evidence type="ECO:0000256" key="1">
    <source>
        <dbReference type="SAM" id="MobiDB-lite"/>
    </source>
</evidence>
<dbReference type="Proteomes" id="UP000075714">
    <property type="component" value="Unassembled WGS sequence"/>
</dbReference>
<feature type="compositionally biased region" description="Low complexity" evidence="1">
    <location>
        <begin position="467"/>
        <end position="477"/>
    </location>
</feature>
<dbReference type="STRING" id="33097.A0A150GRV0"/>
<evidence type="ECO:0000313" key="2">
    <source>
        <dbReference type="EMBL" id="KXZ52468.1"/>
    </source>
</evidence>